<dbReference type="RefSeq" id="WP_379318150.1">
    <property type="nucleotide sequence ID" value="NZ_JBHTLM010000004.1"/>
</dbReference>
<evidence type="ECO:0000259" key="1">
    <source>
        <dbReference type="Pfam" id="PF12867"/>
    </source>
</evidence>
<dbReference type="Gene3D" id="1.20.120.450">
    <property type="entry name" value="dinb family like domain"/>
    <property type="match status" value="1"/>
</dbReference>
<feature type="domain" description="DinB-like" evidence="1">
    <location>
        <begin position="36"/>
        <end position="165"/>
    </location>
</feature>
<dbReference type="SUPFAM" id="SSF109854">
    <property type="entry name" value="DinB/YfiT-like putative metalloenzymes"/>
    <property type="match status" value="1"/>
</dbReference>
<organism evidence="2 3">
    <name type="scientific">Paenibacillus puldeungensis</name>
    <dbReference type="NCBI Taxonomy" id="696536"/>
    <lineage>
        <taxon>Bacteria</taxon>
        <taxon>Bacillati</taxon>
        <taxon>Bacillota</taxon>
        <taxon>Bacilli</taxon>
        <taxon>Bacillales</taxon>
        <taxon>Paenibacillaceae</taxon>
        <taxon>Paenibacillus</taxon>
    </lineage>
</organism>
<dbReference type="Pfam" id="PF12867">
    <property type="entry name" value="DinB_2"/>
    <property type="match status" value="1"/>
</dbReference>
<gene>
    <name evidence="2" type="ORF">ACFQ3W_07325</name>
</gene>
<dbReference type="InterPro" id="IPR034660">
    <property type="entry name" value="DinB/YfiT-like"/>
</dbReference>
<keyword evidence="3" id="KW-1185">Reference proteome</keyword>
<comment type="caution">
    <text evidence="2">The sequence shown here is derived from an EMBL/GenBank/DDBJ whole genome shotgun (WGS) entry which is preliminary data.</text>
</comment>
<evidence type="ECO:0000313" key="2">
    <source>
        <dbReference type="EMBL" id="MFD1176107.1"/>
    </source>
</evidence>
<name>A0ABW3RUE5_9BACL</name>
<sequence>MLTRPAIGEYAAYFEPYIQLVPEGEVVSLLQAQPELAVRQLGHCTEEQGDFRYAEGKWSLKEVLGHITDTERVMSYRLLRIARGDKTPLPSFEESLFVSNAHFGRFSVSELLSDFATVRQSTLALVRQLDDDAWLRIGTASDKNVSARALAFIMAGHANHHLNIIRERYLQV</sequence>
<dbReference type="Proteomes" id="UP001597262">
    <property type="component" value="Unassembled WGS sequence"/>
</dbReference>
<evidence type="ECO:0000313" key="3">
    <source>
        <dbReference type="Proteomes" id="UP001597262"/>
    </source>
</evidence>
<protein>
    <submittedName>
        <fullName evidence="2">DinB family protein</fullName>
    </submittedName>
</protein>
<dbReference type="InterPro" id="IPR024775">
    <property type="entry name" value="DinB-like"/>
</dbReference>
<reference evidence="3" key="1">
    <citation type="journal article" date="2019" name="Int. J. Syst. Evol. Microbiol.">
        <title>The Global Catalogue of Microorganisms (GCM) 10K type strain sequencing project: providing services to taxonomists for standard genome sequencing and annotation.</title>
        <authorList>
            <consortium name="The Broad Institute Genomics Platform"/>
            <consortium name="The Broad Institute Genome Sequencing Center for Infectious Disease"/>
            <person name="Wu L."/>
            <person name="Ma J."/>
        </authorList>
    </citation>
    <scope>NUCLEOTIDE SEQUENCE [LARGE SCALE GENOMIC DNA]</scope>
    <source>
        <strain evidence="3">CCUG 59189</strain>
    </source>
</reference>
<dbReference type="EMBL" id="JBHTLM010000004">
    <property type="protein sequence ID" value="MFD1176107.1"/>
    <property type="molecule type" value="Genomic_DNA"/>
</dbReference>
<proteinExistence type="predicted"/>
<accession>A0ABW3RUE5</accession>